<organism evidence="3 4">
    <name type="scientific">Pseudomonas duriflava</name>
    <dbReference type="NCBI Taxonomy" id="459528"/>
    <lineage>
        <taxon>Bacteria</taxon>
        <taxon>Pseudomonadati</taxon>
        <taxon>Pseudomonadota</taxon>
        <taxon>Gammaproteobacteria</taxon>
        <taxon>Pseudomonadales</taxon>
        <taxon>Pseudomonadaceae</taxon>
        <taxon>Pseudomonas</taxon>
    </lineage>
</organism>
<name>A0A562PJP1_9PSED</name>
<gene>
    <name evidence="3" type="ORF">IQ22_04697</name>
</gene>
<evidence type="ECO:0000256" key="2">
    <source>
        <dbReference type="SAM" id="MobiDB-lite"/>
    </source>
</evidence>
<dbReference type="InterPro" id="IPR029057">
    <property type="entry name" value="PRTase-like"/>
</dbReference>
<dbReference type="Gene3D" id="3.40.50.2020">
    <property type="match status" value="1"/>
</dbReference>
<feature type="coiled-coil region" evidence="1">
    <location>
        <begin position="306"/>
        <end position="375"/>
    </location>
</feature>
<feature type="region of interest" description="Disordered" evidence="2">
    <location>
        <begin position="245"/>
        <end position="275"/>
    </location>
</feature>
<feature type="compositionally biased region" description="Low complexity" evidence="2">
    <location>
        <begin position="430"/>
        <end position="445"/>
    </location>
</feature>
<feature type="region of interest" description="Disordered" evidence="2">
    <location>
        <begin position="404"/>
        <end position="445"/>
    </location>
</feature>
<evidence type="ECO:0000313" key="3">
    <source>
        <dbReference type="EMBL" id="TWI44682.1"/>
    </source>
</evidence>
<dbReference type="Proteomes" id="UP000316905">
    <property type="component" value="Unassembled WGS sequence"/>
</dbReference>
<dbReference type="RefSeq" id="WP_145146095.1">
    <property type="nucleotide sequence ID" value="NZ_VLKY01000045.1"/>
</dbReference>
<feature type="compositionally biased region" description="Basic and acidic residues" evidence="2">
    <location>
        <begin position="265"/>
        <end position="275"/>
    </location>
</feature>
<dbReference type="InterPro" id="IPR000836">
    <property type="entry name" value="PRTase_dom"/>
</dbReference>
<dbReference type="SUPFAM" id="SSF53271">
    <property type="entry name" value="PRTase-like"/>
    <property type="match status" value="1"/>
</dbReference>
<accession>A0A562PJP1</accession>
<dbReference type="InterPro" id="IPR050043">
    <property type="entry name" value="KfrC-like_dom"/>
</dbReference>
<evidence type="ECO:0000313" key="4">
    <source>
        <dbReference type="Proteomes" id="UP000316905"/>
    </source>
</evidence>
<protein>
    <submittedName>
        <fullName evidence="3">Uncharacterized protein</fullName>
    </submittedName>
</protein>
<dbReference type="NCBIfam" id="NF042916">
    <property type="entry name" value="IncP_KfrC_dom"/>
    <property type="match status" value="1"/>
</dbReference>
<keyword evidence="1" id="KW-0175">Coiled coil</keyword>
<feature type="compositionally biased region" description="Polar residues" evidence="2">
    <location>
        <begin position="250"/>
        <end position="262"/>
    </location>
</feature>
<keyword evidence="4" id="KW-1185">Reference proteome</keyword>
<reference evidence="3 4" key="1">
    <citation type="journal article" date="2015" name="Stand. Genomic Sci.">
        <title>Genomic Encyclopedia of Bacterial and Archaeal Type Strains, Phase III: the genomes of soil and plant-associated and newly described type strains.</title>
        <authorList>
            <person name="Whitman W.B."/>
            <person name="Woyke T."/>
            <person name="Klenk H.P."/>
            <person name="Zhou Y."/>
            <person name="Lilburn T.G."/>
            <person name="Beck B.J."/>
            <person name="De Vos P."/>
            <person name="Vandamme P."/>
            <person name="Eisen J.A."/>
            <person name="Garrity G."/>
            <person name="Hugenholtz P."/>
            <person name="Kyrpides N.C."/>
        </authorList>
    </citation>
    <scope>NUCLEOTIDE SEQUENCE [LARGE SCALE GENOMIC DNA]</scope>
    <source>
        <strain evidence="3 4">CGMCC 1.6858</strain>
    </source>
</reference>
<sequence length="445" mass="48952">MSDSIKAERAAWGDFPAVIRNGDLGSLKNEPEYMAAKKGDMSAAIDLVEKLLTDDTVSKIKETIGDSKSLLLPVMAVEEAGNNKIPLAFAVVLADRLGLDVDTDIFQREKVSRTNSGSGHRLAFNPTFTGNVKKDQPYLILDDTCTTGGTLASLRGYVENRGGKVLAATVMTAHVGAIELVVKPKMLAAIDRKHGPEMNEFWKEEFGFGIDKVTQGEAGHLKSAASVDVMRTRIATARNEAGLLLGNRGNEASQGPSQSDNLRGSGEKLSGEAETLEREQQVLLENAPGGQSSVVQSYGAALETYVEEKHNQVERLEDKLEGLLEQQQARLQQTRSNQPGIFSMLGEKAAWQAQQNQQQARIQSLQARLETVREIKDGMSVHGPKVDELATRKLRAKEPELAADFDEYQEAQRRHQAHLRKKEMEEKRQQQGQGRGQRQGLRCNP</sequence>
<dbReference type="AlphaFoldDB" id="A0A562PJP1"/>
<dbReference type="EMBL" id="VLKY01000045">
    <property type="protein sequence ID" value="TWI44682.1"/>
    <property type="molecule type" value="Genomic_DNA"/>
</dbReference>
<comment type="caution">
    <text evidence="3">The sequence shown here is derived from an EMBL/GenBank/DDBJ whole genome shotgun (WGS) entry which is preliminary data.</text>
</comment>
<dbReference type="CDD" id="cd06223">
    <property type="entry name" value="PRTases_typeI"/>
    <property type="match status" value="1"/>
</dbReference>
<evidence type="ECO:0000256" key="1">
    <source>
        <dbReference type="SAM" id="Coils"/>
    </source>
</evidence>
<dbReference type="OrthoDB" id="343736at2"/>
<proteinExistence type="predicted"/>